<dbReference type="InterPro" id="IPR028082">
    <property type="entry name" value="Peripla_BP_I"/>
</dbReference>
<dbReference type="CDD" id="cd06267">
    <property type="entry name" value="PBP1_LacI_sugar_binding-like"/>
    <property type="match status" value="1"/>
</dbReference>
<accession>A0A0N7F2M2</accession>
<dbReference type="KEGG" id="kphy:AOZ06_04125"/>
<gene>
    <name evidence="6" type="ORF">AOZ06_04125</name>
</gene>
<name>A0A0N7F2M2_9PSEU</name>
<evidence type="ECO:0000313" key="6">
    <source>
        <dbReference type="EMBL" id="ALG06223.1"/>
    </source>
</evidence>
<dbReference type="EMBL" id="CP012752">
    <property type="protein sequence ID" value="ALG06223.1"/>
    <property type="molecule type" value="Genomic_DNA"/>
</dbReference>
<reference evidence="6 7" key="1">
    <citation type="submission" date="2015-07" db="EMBL/GenBank/DDBJ databases">
        <title>Genome sequencing of Kibdelosporangium phytohabitans.</title>
        <authorList>
            <person name="Qin S."/>
            <person name="Xing K."/>
        </authorList>
    </citation>
    <scope>NUCLEOTIDE SEQUENCE [LARGE SCALE GENOMIC DNA]</scope>
    <source>
        <strain evidence="6 7">KLBMP1111</strain>
    </source>
</reference>
<keyword evidence="7" id="KW-1185">Reference proteome</keyword>
<dbReference type="SUPFAM" id="SSF53822">
    <property type="entry name" value="Periplasmic binding protein-like I"/>
    <property type="match status" value="1"/>
</dbReference>
<evidence type="ECO:0000259" key="5">
    <source>
        <dbReference type="Pfam" id="PF13377"/>
    </source>
</evidence>
<feature type="compositionally biased region" description="Low complexity" evidence="4">
    <location>
        <begin position="117"/>
        <end position="126"/>
    </location>
</feature>
<dbReference type="STRING" id="860235.AOZ06_04125"/>
<keyword evidence="2" id="KW-0238">DNA-binding</keyword>
<proteinExistence type="predicted"/>
<evidence type="ECO:0000256" key="4">
    <source>
        <dbReference type="SAM" id="MobiDB-lite"/>
    </source>
</evidence>
<evidence type="ECO:0000313" key="7">
    <source>
        <dbReference type="Proteomes" id="UP000063699"/>
    </source>
</evidence>
<dbReference type="Proteomes" id="UP000063699">
    <property type="component" value="Chromosome"/>
</dbReference>
<evidence type="ECO:0000256" key="1">
    <source>
        <dbReference type="ARBA" id="ARBA00023015"/>
    </source>
</evidence>
<dbReference type="PANTHER" id="PTHR30146">
    <property type="entry name" value="LACI-RELATED TRANSCRIPTIONAL REPRESSOR"/>
    <property type="match status" value="1"/>
</dbReference>
<dbReference type="RefSeq" id="WP_054288199.1">
    <property type="nucleotide sequence ID" value="NZ_CP012752.1"/>
</dbReference>
<dbReference type="PANTHER" id="PTHR30146:SF109">
    <property type="entry name" value="HTH-TYPE TRANSCRIPTIONAL REGULATOR GALS"/>
    <property type="match status" value="1"/>
</dbReference>
<dbReference type="GO" id="GO:0000976">
    <property type="term" value="F:transcription cis-regulatory region binding"/>
    <property type="evidence" value="ECO:0007669"/>
    <property type="project" value="TreeGrafter"/>
</dbReference>
<keyword evidence="1" id="KW-0805">Transcription regulation</keyword>
<dbReference type="Gene3D" id="3.40.50.2300">
    <property type="match status" value="2"/>
</dbReference>
<feature type="compositionally biased region" description="Basic residues" evidence="4">
    <location>
        <begin position="132"/>
        <end position="141"/>
    </location>
</feature>
<feature type="domain" description="Transcriptional regulator LacI/GalR-like sensor" evidence="5">
    <location>
        <begin position="26"/>
        <end position="123"/>
    </location>
</feature>
<evidence type="ECO:0000256" key="3">
    <source>
        <dbReference type="ARBA" id="ARBA00023163"/>
    </source>
</evidence>
<dbReference type="InterPro" id="IPR046335">
    <property type="entry name" value="LacI/GalR-like_sensor"/>
</dbReference>
<dbReference type="Pfam" id="PF13377">
    <property type="entry name" value="Peripla_BP_3"/>
    <property type="match status" value="1"/>
</dbReference>
<evidence type="ECO:0000256" key="2">
    <source>
        <dbReference type="ARBA" id="ARBA00023125"/>
    </source>
</evidence>
<dbReference type="GO" id="GO:0003700">
    <property type="term" value="F:DNA-binding transcription factor activity"/>
    <property type="evidence" value="ECO:0007669"/>
    <property type="project" value="TreeGrafter"/>
</dbReference>
<organism evidence="6 7">
    <name type="scientific">Kibdelosporangium phytohabitans</name>
    <dbReference type="NCBI Taxonomy" id="860235"/>
    <lineage>
        <taxon>Bacteria</taxon>
        <taxon>Bacillati</taxon>
        <taxon>Actinomycetota</taxon>
        <taxon>Actinomycetes</taxon>
        <taxon>Pseudonocardiales</taxon>
        <taxon>Pseudonocardiaceae</taxon>
        <taxon>Kibdelosporangium</taxon>
    </lineage>
</organism>
<keyword evidence="3" id="KW-0804">Transcription</keyword>
<protein>
    <recommendedName>
        <fullName evidence="5">Transcriptional regulator LacI/GalR-like sensor domain-containing protein</fullName>
    </recommendedName>
</protein>
<feature type="region of interest" description="Disordered" evidence="4">
    <location>
        <begin position="107"/>
        <end position="147"/>
    </location>
</feature>
<feature type="region of interest" description="Disordered" evidence="4">
    <location>
        <begin position="1"/>
        <end position="24"/>
    </location>
</feature>
<dbReference type="AlphaFoldDB" id="A0A0N7F2M2"/>
<sequence>MAASTVFPPPGSPRSTSRSDLHGPDAAATATSALFDLDEPPTALFTGQNLVTVGAMRALRDRGLHHQVALIGFDDFPLADMLEPGVTVLRQDVPALGRKAAELIFTRITDEQPHPRTPSSRPPSSSAVREKSPRHRTRTRKSPAAGPVAIRVGLTTGETLSSVRCTSGRKRGFYSRPAVRRPSKAISNAFRAGFVCREALVHREAA</sequence>